<reference evidence="2" key="1">
    <citation type="submission" date="2016-10" db="EMBL/GenBank/DDBJ databases">
        <authorList>
            <person name="Varghese N."/>
            <person name="Submissions S."/>
        </authorList>
    </citation>
    <scope>NUCLEOTIDE SEQUENCE [LARGE SCALE GENOMIC DNA]</scope>
    <source>
        <strain evidence="2">DSM 44544</strain>
    </source>
</reference>
<evidence type="ECO:0000313" key="1">
    <source>
        <dbReference type="EMBL" id="SEC95409.1"/>
    </source>
</evidence>
<organism evidence="1 2">
    <name type="scientific">Amycolatopsis tolypomycina</name>
    <dbReference type="NCBI Taxonomy" id="208445"/>
    <lineage>
        <taxon>Bacteria</taxon>
        <taxon>Bacillati</taxon>
        <taxon>Actinomycetota</taxon>
        <taxon>Actinomycetes</taxon>
        <taxon>Pseudonocardiales</taxon>
        <taxon>Pseudonocardiaceae</taxon>
        <taxon>Amycolatopsis</taxon>
    </lineage>
</organism>
<evidence type="ECO:0000313" key="2">
    <source>
        <dbReference type="Proteomes" id="UP000199622"/>
    </source>
</evidence>
<sequence length="58" mass="6778">MIEADLHQTYGLDVGDRALMHTRSWRWLSTRIAGLFGAETRVHRHFFPPPPPPDPNRR</sequence>
<accession>A0A1H4WPZ5</accession>
<name>A0A1H4WPZ5_9PSEU</name>
<proteinExistence type="predicted"/>
<dbReference type="RefSeq" id="WP_208613403.1">
    <property type="nucleotide sequence ID" value="NZ_FNSO01000004.1"/>
</dbReference>
<gene>
    <name evidence="1" type="ORF">SAMN04489727_5738</name>
</gene>
<dbReference type="EMBL" id="FNSO01000004">
    <property type="protein sequence ID" value="SEC95409.1"/>
    <property type="molecule type" value="Genomic_DNA"/>
</dbReference>
<keyword evidence="2" id="KW-1185">Reference proteome</keyword>
<dbReference type="STRING" id="208445.SAMN04489727_5738"/>
<dbReference type="Proteomes" id="UP000199622">
    <property type="component" value="Unassembled WGS sequence"/>
</dbReference>
<dbReference type="AlphaFoldDB" id="A0A1H4WPZ5"/>
<protein>
    <submittedName>
        <fullName evidence="1">Uncharacterized protein</fullName>
    </submittedName>
</protein>